<dbReference type="PANTHER" id="PTHR12072:SF5">
    <property type="entry name" value="CWF19-LIKE PROTEIN 2"/>
    <property type="match status" value="1"/>
</dbReference>
<dbReference type="PANTHER" id="PTHR12072">
    <property type="entry name" value="CWF19, CELL CYCLE CONTROL PROTEIN"/>
    <property type="match status" value="1"/>
</dbReference>
<feature type="region of interest" description="Disordered" evidence="2">
    <location>
        <begin position="1"/>
        <end position="73"/>
    </location>
</feature>
<dbReference type="InterPro" id="IPR040194">
    <property type="entry name" value="Cwf19-like"/>
</dbReference>
<feature type="region of interest" description="Disordered" evidence="2">
    <location>
        <begin position="98"/>
        <end position="117"/>
    </location>
</feature>
<proteinExistence type="inferred from homology"/>
<evidence type="ECO:0000256" key="2">
    <source>
        <dbReference type="SAM" id="MobiDB-lite"/>
    </source>
</evidence>
<dbReference type="AlphaFoldDB" id="A0AB32WBI3"/>
<protein>
    <submittedName>
        <fullName evidence="5">CWF19-like protein 2</fullName>
    </submittedName>
</protein>
<feature type="domain" description="Cwf19-like C-terminal" evidence="3">
    <location>
        <begin position="240"/>
        <end position="331"/>
    </location>
</feature>
<feature type="compositionally biased region" description="Basic and acidic residues" evidence="2">
    <location>
        <begin position="12"/>
        <end position="34"/>
    </location>
</feature>
<reference evidence="5" key="2">
    <citation type="submission" date="2025-08" db="UniProtKB">
        <authorList>
            <consortium name="RefSeq"/>
        </authorList>
    </citation>
    <scope>IDENTIFICATION</scope>
</reference>
<organism evidence="4 5">
    <name type="scientific">Theobroma cacao</name>
    <name type="common">Cacao</name>
    <name type="synonym">Cocoa</name>
    <dbReference type="NCBI Taxonomy" id="3641"/>
    <lineage>
        <taxon>Eukaryota</taxon>
        <taxon>Viridiplantae</taxon>
        <taxon>Streptophyta</taxon>
        <taxon>Embryophyta</taxon>
        <taxon>Tracheophyta</taxon>
        <taxon>Spermatophyta</taxon>
        <taxon>Magnoliopsida</taxon>
        <taxon>eudicotyledons</taxon>
        <taxon>Gunneridae</taxon>
        <taxon>Pentapetalae</taxon>
        <taxon>rosids</taxon>
        <taxon>malvids</taxon>
        <taxon>Malvales</taxon>
        <taxon>Malvaceae</taxon>
        <taxon>Byttnerioideae</taxon>
        <taxon>Theobroma</taxon>
    </lineage>
</organism>
<sequence length="333" mass="37769">MLAEHAIRNRKQGQDEEKEKVADNESGRDSRKNTAPDYLQDVSLGHSDLRAPKVRDSLSWGKRKRQNTPAKDAAVVSAANKFANDGNFMHEFLRKQGTDTATSGGDEDSEANKPSEAATVLKESVSTNRLAAKALQLRMKGKHEEAEKLLLEVESMKAQQRTGDHASEKQNVHSGSRYVVHHVSMRKRKDDDDTDKHLARRIMRNKLYSVSGQADDNDYDYEDGPSRKSPKTGGNNDLSRRILTQQERCLFCFDNPNRPKHLVVATANFTYLMLPQWQPIVPGHCCILPTQHESATRTIDNYVWDEIRNFKKCLIMTFGKQDKELVFLETVMG</sequence>
<evidence type="ECO:0000313" key="5">
    <source>
        <dbReference type="RefSeq" id="XP_017976219.1"/>
    </source>
</evidence>
<dbReference type="InterPro" id="IPR036265">
    <property type="entry name" value="HIT-like_sf"/>
</dbReference>
<dbReference type="InterPro" id="IPR006768">
    <property type="entry name" value="Cwf19-like_C_dom-1"/>
</dbReference>
<dbReference type="Pfam" id="PF04677">
    <property type="entry name" value="CwfJ_C_1"/>
    <property type="match status" value="1"/>
</dbReference>
<evidence type="ECO:0000313" key="4">
    <source>
        <dbReference type="Proteomes" id="UP000694886"/>
    </source>
</evidence>
<evidence type="ECO:0000256" key="1">
    <source>
        <dbReference type="ARBA" id="ARBA00006795"/>
    </source>
</evidence>
<feature type="region of interest" description="Disordered" evidence="2">
    <location>
        <begin position="156"/>
        <end position="196"/>
    </location>
</feature>
<comment type="similarity">
    <text evidence="1">Belongs to the CWF19 family.</text>
</comment>
<dbReference type="GeneID" id="108661870"/>
<feature type="compositionally biased region" description="Basic and acidic residues" evidence="2">
    <location>
        <begin position="47"/>
        <end position="56"/>
    </location>
</feature>
<dbReference type="SUPFAM" id="SSF54197">
    <property type="entry name" value="HIT-like"/>
    <property type="match status" value="1"/>
</dbReference>
<gene>
    <name evidence="5" type="primary">LOC108661870</name>
</gene>
<dbReference type="RefSeq" id="XP_017976219.1">
    <property type="nucleotide sequence ID" value="XM_018120730.1"/>
</dbReference>
<dbReference type="KEGG" id="tcc:108661870"/>
<evidence type="ECO:0000259" key="3">
    <source>
        <dbReference type="Pfam" id="PF04677"/>
    </source>
</evidence>
<feature type="compositionally biased region" description="Basic and acidic residues" evidence="2">
    <location>
        <begin position="162"/>
        <end position="171"/>
    </location>
</feature>
<dbReference type="Gramene" id="Tc05v2_t000420.1">
    <property type="protein sequence ID" value="Tc05v2_p000420.1"/>
    <property type="gene ID" value="Tc05v2_g000420"/>
</dbReference>
<name>A0AB32WBI3_THECC</name>
<accession>A0AB32WBI3</accession>
<reference evidence="4" key="1">
    <citation type="journal article" date="1997" name="Nucleic Acids Res.">
        <title>tRNAscan-SE: a program for improved detection of transfer RNA genes in genomic sequence.</title>
        <authorList>
            <person name="Lowe T.M."/>
            <person name="Eddy S.R."/>
        </authorList>
    </citation>
    <scope>NUCLEOTIDE SEQUENCE [LARGE SCALE GENOMIC DNA]</scope>
    <source>
        <strain evidence="4">r\B97-61/B2</strain>
    </source>
</reference>
<feature type="region of interest" description="Disordered" evidence="2">
    <location>
        <begin position="213"/>
        <end position="237"/>
    </location>
</feature>
<dbReference type="Proteomes" id="UP000694886">
    <property type="component" value="Chromosome 5"/>
</dbReference>